<proteinExistence type="inferred from homology"/>
<keyword evidence="7" id="KW-1185">Reference proteome</keyword>
<gene>
    <name evidence="6" type="ORF">MOX91_03120</name>
</gene>
<dbReference type="PANTHER" id="PTHR30629:SF2">
    <property type="entry name" value="PROPHAGE INTEGRASE INTS-RELATED"/>
    <property type="match status" value="1"/>
</dbReference>
<keyword evidence="4" id="KW-0233">DNA recombination</keyword>
<comment type="caution">
    <text evidence="6">The sequence shown here is derived from an EMBL/GenBank/DDBJ whole genome shotgun (WGS) entry which is preliminary data.</text>
</comment>
<reference evidence="6 7" key="1">
    <citation type="submission" date="2022-03" db="EMBL/GenBank/DDBJ databases">
        <title>Novel taxa within the pig intestine.</title>
        <authorList>
            <person name="Wylensek D."/>
            <person name="Bishof K."/>
            <person name="Afrizal A."/>
            <person name="Clavel T."/>
        </authorList>
    </citation>
    <scope>NUCLEOTIDE SEQUENCE [LARGE SCALE GENOMIC DNA]</scope>
    <source>
        <strain evidence="6 7">CLA-KB-P66</strain>
    </source>
</reference>
<comment type="similarity">
    <text evidence="1">Belongs to the 'phage' integrase family.</text>
</comment>
<dbReference type="InterPro" id="IPR010998">
    <property type="entry name" value="Integrase_recombinase_N"/>
</dbReference>
<dbReference type="InterPro" id="IPR050808">
    <property type="entry name" value="Phage_Integrase"/>
</dbReference>
<evidence type="ECO:0000256" key="4">
    <source>
        <dbReference type="ARBA" id="ARBA00023172"/>
    </source>
</evidence>
<dbReference type="InterPro" id="IPR002104">
    <property type="entry name" value="Integrase_catalytic"/>
</dbReference>
<dbReference type="PROSITE" id="PS51898">
    <property type="entry name" value="TYR_RECOMBINASE"/>
    <property type="match status" value="1"/>
</dbReference>
<dbReference type="SUPFAM" id="SSF56349">
    <property type="entry name" value="DNA breaking-rejoining enzymes"/>
    <property type="match status" value="1"/>
</dbReference>
<dbReference type="Gene3D" id="1.10.150.130">
    <property type="match status" value="1"/>
</dbReference>
<protein>
    <submittedName>
        <fullName evidence="6">Tyrosine-type recombinase/integrase</fullName>
    </submittedName>
</protein>
<dbReference type="Pfam" id="PF00589">
    <property type="entry name" value="Phage_integrase"/>
    <property type="match status" value="1"/>
</dbReference>
<organism evidence="6 7">
    <name type="scientific">Intestinicryptomonas porci</name>
    <dbReference type="NCBI Taxonomy" id="2926320"/>
    <lineage>
        <taxon>Bacteria</taxon>
        <taxon>Pseudomonadati</taxon>
        <taxon>Verrucomicrobiota</taxon>
        <taxon>Opitutia</taxon>
        <taxon>Opitutales</taxon>
        <taxon>Intestinicryptomonaceae</taxon>
        <taxon>Intestinicryptomonas</taxon>
    </lineage>
</organism>
<evidence type="ECO:0000313" key="6">
    <source>
        <dbReference type="EMBL" id="MDX8415169.1"/>
    </source>
</evidence>
<dbReference type="PANTHER" id="PTHR30629">
    <property type="entry name" value="PROPHAGE INTEGRASE"/>
    <property type="match status" value="1"/>
</dbReference>
<accession>A0ABU4WIA8</accession>
<evidence type="ECO:0000256" key="2">
    <source>
        <dbReference type="ARBA" id="ARBA00022908"/>
    </source>
</evidence>
<sequence length="334" mass="38654">MQSDITTAYKLLENSGISLIDAARMVLNILDYAPDCESPAKRKQFCRKIIDIAIDQCQKPPQSKLFKSALSEYLKSKNHLRKKSVSDIKSLGMFLIKKTDISNMPISILSAPKCEKYLERAFKSPSQFNKARIMLHGLFEFAIKNDWAEKNPVKKIRKKKVFEKEIRPLTLDEISKLMKSAKEYPDCLAGVSIMLYAGIRPHEVARLKWKDVDFTENVITITPKSSKTGGARHVSIYPPLQGILKKCRASPETSICPRNWNKRWRTVREEAGFKDKWVQDVLRHTFASYHFKHFQNLDKLQSEMGHRDKSLLRFRYINLRGITIASAKKFWSEK</sequence>
<dbReference type="Gene3D" id="1.10.443.10">
    <property type="entry name" value="Intergrase catalytic core"/>
    <property type="match status" value="1"/>
</dbReference>
<evidence type="ECO:0000256" key="3">
    <source>
        <dbReference type="ARBA" id="ARBA00023125"/>
    </source>
</evidence>
<evidence type="ECO:0000259" key="5">
    <source>
        <dbReference type="PROSITE" id="PS51898"/>
    </source>
</evidence>
<feature type="domain" description="Tyr recombinase" evidence="5">
    <location>
        <begin position="164"/>
        <end position="329"/>
    </location>
</feature>
<evidence type="ECO:0000313" key="7">
    <source>
        <dbReference type="Proteomes" id="UP001275932"/>
    </source>
</evidence>
<dbReference type="RefSeq" id="WP_370396617.1">
    <property type="nucleotide sequence ID" value="NZ_JALBUT010000003.1"/>
</dbReference>
<keyword evidence="2" id="KW-0229">DNA integration</keyword>
<dbReference type="InterPro" id="IPR011010">
    <property type="entry name" value="DNA_brk_join_enz"/>
</dbReference>
<keyword evidence="3" id="KW-0238">DNA-binding</keyword>
<dbReference type="EMBL" id="JALBUT010000003">
    <property type="protein sequence ID" value="MDX8415169.1"/>
    <property type="molecule type" value="Genomic_DNA"/>
</dbReference>
<name>A0ABU4WIA8_9BACT</name>
<dbReference type="InterPro" id="IPR013762">
    <property type="entry name" value="Integrase-like_cat_sf"/>
</dbReference>
<dbReference type="Proteomes" id="UP001275932">
    <property type="component" value="Unassembled WGS sequence"/>
</dbReference>
<evidence type="ECO:0000256" key="1">
    <source>
        <dbReference type="ARBA" id="ARBA00008857"/>
    </source>
</evidence>